<dbReference type="eggNOG" id="KOG0498">
    <property type="taxonomic scope" value="Eukaryota"/>
</dbReference>
<dbReference type="RefSeq" id="XP_002425270.1">
    <property type="nucleotide sequence ID" value="XM_002425225.1"/>
</dbReference>
<reference evidence="4" key="3">
    <citation type="submission" date="2021-02" db="UniProtKB">
        <authorList>
            <consortium name="EnsemblMetazoa"/>
        </authorList>
    </citation>
    <scope>IDENTIFICATION</scope>
    <source>
        <strain evidence="4">USDA</strain>
    </source>
</reference>
<keyword evidence="1" id="KW-0812">Transmembrane</keyword>
<dbReference type="Gene3D" id="2.60.120.10">
    <property type="entry name" value="Jelly Rolls"/>
    <property type="match status" value="1"/>
</dbReference>
<dbReference type="SUPFAM" id="SSF51206">
    <property type="entry name" value="cAMP-binding domain-like"/>
    <property type="match status" value="1"/>
</dbReference>
<name>E0VGM6_PEDHC</name>
<dbReference type="KEGG" id="phu:Phum_PHUM189470"/>
<feature type="domain" description="Cyclic nucleotide-binding" evidence="2">
    <location>
        <begin position="360"/>
        <end position="460"/>
    </location>
</feature>
<keyword evidence="3" id="KW-0407">Ion channel</keyword>
<protein>
    <submittedName>
        <fullName evidence="3 4">Potassium channel GORK, putative</fullName>
    </submittedName>
</protein>
<feature type="transmembrane region" description="Helical" evidence="1">
    <location>
        <begin position="178"/>
        <end position="199"/>
    </location>
</feature>
<dbReference type="GO" id="GO:0035725">
    <property type="term" value="P:sodium ion transmembrane transport"/>
    <property type="evidence" value="ECO:0007669"/>
    <property type="project" value="TreeGrafter"/>
</dbReference>
<dbReference type="PANTHER" id="PTHR45689">
    <property type="entry name" value="I[[H]] CHANNEL, ISOFORM E"/>
    <property type="match status" value="1"/>
</dbReference>
<dbReference type="GO" id="GO:0098855">
    <property type="term" value="C:HCN channel complex"/>
    <property type="evidence" value="ECO:0007669"/>
    <property type="project" value="TreeGrafter"/>
</dbReference>
<keyword evidence="1" id="KW-0472">Membrane</keyword>
<dbReference type="CDD" id="cd00038">
    <property type="entry name" value="CAP_ED"/>
    <property type="match status" value="1"/>
</dbReference>
<dbReference type="GeneID" id="8240055"/>
<dbReference type="VEuPathDB" id="VectorBase:PHUM189470"/>
<dbReference type="HOGENOM" id="CLU_561775_0_0_1"/>
<dbReference type="InterPro" id="IPR000595">
    <property type="entry name" value="cNMP-bd_dom"/>
</dbReference>
<feature type="transmembrane region" description="Helical" evidence="1">
    <location>
        <begin position="263"/>
        <end position="283"/>
    </location>
</feature>
<dbReference type="PANTHER" id="PTHR45689:SF14">
    <property type="entry name" value="CYCLIC NUCLEOTIDE-GATED CATION CHANNEL SUBUNIT A-LIKE PROTEIN"/>
    <property type="match status" value="1"/>
</dbReference>
<keyword evidence="3" id="KW-0406">Ion transport</keyword>
<evidence type="ECO:0000256" key="1">
    <source>
        <dbReference type="SAM" id="Phobius"/>
    </source>
</evidence>
<keyword evidence="5" id="KW-1185">Reference proteome</keyword>
<keyword evidence="1" id="KW-1133">Transmembrane helix</keyword>
<evidence type="ECO:0000313" key="5">
    <source>
        <dbReference type="Proteomes" id="UP000009046"/>
    </source>
</evidence>
<reference evidence="3" key="1">
    <citation type="submission" date="2007-04" db="EMBL/GenBank/DDBJ databases">
        <title>Annotation of Pediculus humanus corporis strain USDA.</title>
        <authorList>
            <person name="Kirkness E."/>
            <person name="Hannick L."/>
            <person name="Hass B."/>
            <person name="Bruggner R."/>
            <person name="Lawson D."/>
            <person name="Bidwell S."/>
            <person name="Joardar V."/>
            <person name="Caler E."/>
            <person name="Walenz B."/>
            <person name="Inman J."/>
            <person name="Schobel S."/>
            <person name="Galinsky K."/>
            <person name="Amedeo P."/>
            <person name="Strausberg R."/>
        </authorList>
    </citation>
    <scope>NUCLEOTIDE SEQUENCE</scope>
    <source>
        <strain evidence="3">USDA</strain>
    </source>
</reference>
<proteinExistence type="predicted"/>
<dbReference type="EnsemblMetazoa" id="PHUM189470-RA">
    <property type="protein sequence ID" value="PHUM189470-PA"/>
    <property type="gene ID" value="PHUM189470"/>
</dbReference>
<dbReference type="InterPro" id="IPR014710">
    <property type="entry name" value="RmlC-like_jellyroll"/>
</dbReference>
<evidence type="ECO:0000313" key="3">
    <source>
        <dbReference type="EMBL" id="EEB12532.1"/>
    </source>
</evidence>
<accession>E0VGM6</accession>
<sequence length="486" mass="57711">MKRKYFYAESANVYPGIVTRNNTILEYEKFVQRTFFPYIIHPYSHFRVTFQKVIIIIIVIELYTLSIATPALPLEHWSNYFLRLMFSFVNYVDIVMSFVTGYIDKTTEIAILEPRKIIKRYLLTFFTVEMISSFPFEVVIKLSPICKEFTEECLVLLFLCPQFTYLHQVSKIMMWNVYLTNLVSSTFGFMILLLFATNINSILTVSDNRIDFDYIAVDLPSEIFEIIINNLRHYVDAFLDLLLVALYVEKYFEDEKVLFRIDLLVFDFFANIIFMSYFMEYILTKLSSKEKFLDIESKVLTFEKTRHLSRTLEIKTLLYYQIISENKGYREDEIFDYIPDSFKADIFFHICLPLLKHYYAFENLPTFVLRRMAECMKYQLHLPNEVVMKKFETVLKMFFVHTGTVALYSSKHVELYHFGDGTSFNGRNFILGLSTTGSYAISVEVAEVYILHHDDFLDIMKHYPYLFEKIQKKIIYEPENNLEVEA</sequence>
<dbReference type="CTD" id="8240055"/>
<dbReference type="PROSITE" id="PS50042">
    <property type="entry name" value="CNMP_BINDING_3"/>
    <property type="match status" value="1"/>
</dbReference>
<evidence type="ECO:0000259" key="2">
    <source>
        <dbReference type="PROSITE" id="PS50042"/>
    </source>
</evidence>
<dbReference type="GO" id="GO:0005249">
    <property type="term" value="F:voltage-gated potassium channel activity"/>
    <property type="evidence" value="ECO:0007669"/>
    <property type="project" value="TreeGrafter"/>
</dbReference>
<dbReference type="InterPro" id="IPR018490">
    <property type="entry name" value="cNMP-bd_dom_sf"/>
</dbReference>
<dbReference type="AlphaFoldDB" id="E0VGM6"/>
<dbReference type="InParanoid" id="E0VGM6"/>
<dbReference type="EMBL" id="DS235150">
    <property type="protein sequence ID" value="EEB12532.1"/>
    <property type="molecule type" value="Genomic_DNA"/>
</dbReference>
<keyword evidence="3" id="KW-0813">Transport</keyword>
<organism>
    <name type="scientific">Pediculus humanus subsp. corporis</name>
    <name type="common">Body louse</name>
    <dbReference type="NCBI Taxonomy" id="121224"/>
    <lineage>
        <taxon>Eukaryota</taxon>
        <taxon>Metazoa</taxon>
        <taxon>Ecdysozoa</taxon>
        <taxon>Arthropoda</taxon>
        <taxon>Hexapoda</taxon>
        <taxon>Insecta</taxon>
        <taxon>Pterygota</taxon>
        <taxon>Neoptera</taxon>
        <taxon>Paraneoptera</taxon>
        <taxon>Psocodea</taxon>
        <taxon>Troctomorpha</taxon>
        <taxon>Phthiraptera</taxon>
        <taxon>Anoplura</taxon>
        <taxon>Pediculidae</taxon>
        <taxon>Pediculus</taxon>
    </lineage>
</organism>
<dbReference type="Proteomes" id="UP000009046">
    <property type="component" value="Unassembled WGS sequence"/>
</dbReference>
<dbReference type="OMA" id="YAESANV"/>
<feature type="transmembrane region" description="Helical" evidence="1">
    <location>
        <begin position="53"/>
        <end position="74"/>
    </location>
</feature>
<feature type="transmembrane region" description="Helical" evidence="1">
    <location>
        <begin position="121"/>
        <end position="143"/>
    </location>
</feature>
<dbReference type="OrthoDB" id="2021138at2759"/>
<feature type="transmembrane region" description="Helical" evidence="1">
    <location>
        <begin position="80"/>
        <end position="100"/>
    </location>
</feature>
<dbReference type="GO" id="GO:0003254">
    <property type="term" value="P:regulation of membrane depolarization"/>
    <property type="evidence" value="ECO:0007669"/>
    <property type="project" value="TreeGrafter"/>
</dbReference>
<evidence type="ECO:0000313" key="4">
    <source>
        <dbReference type="EnsemblMetazoa" id="PHUM189470-PA"/>
    </source>
</evidence>
<gene>
    <name evidence="4" type="primary">8240055</name>
    <name evidence="3" type="ORF">Phum_PHUM189470</name>
</gene>
<reference evidence="3" key="2">
    <citation type="submission" date="2007-04" db="EMBL/GenBank/DDBJ databases">
        <title>The genome of the human body louse.</title>
        <authorList>
            <consortium name="The Human Body Louse Genome Consortium"/>
            <person name="Kirkness E."/>
            <person name="Walenz B."/>
            <person name="Hass B."/>
            <person name="Bruggner R."/>
            <person name="Strausberg R."/>
        </authorList>
    </citation>
    <scope>NUCLEOTIDE SEQUENCE</scope>
    <source>
        <strain evidence="3">USDA</strain>
    </source>
</reference>
<dbReference type="InterPro" id="IPR051413">
    <property type="entry name" value="K/Na_HCN_channel"/>
</dbReference>
<dbReference type="EMBL" id="AAZO01002199">
    <property type="status" value="NOT_ANNOTATED_CDS"/>
    <property type="molecule type" value="Genomic_DNA"/>
</dbReference>